<proteinExistence type="predicted"/>
<organism evidence="1 2">
    <name type="scientific">Caballeronia udeis</name>
    <dbReference type="NCBI Taxonomy" id="1232866"/>
    <lineage>
        <taxon>Bacteria</taxon>
        <taxon>Pseudomonadati</taxon>
        <taxon>Pseudomonadota</taxon>
        <taxon>Betaproteobacteria</taxon>
        <taxon>Burkholderiales</taxon>
        <taxon>Burkholderiaceae</taxon>
        <taxon>Caballeronia</taxon>
    </lineage>
</organism>
<comment type="caution">
    <text evidence="1">The sequence shown here is derived from an EMBL/GenBank/DDBJ whole genome shotgun (WGS) entry which is preliminary data.</text>
</comment>
<evidence type="ECO:0000313" key="1">
    <source>
        <dbReference type="EMBL" id="MFK4446443.1"/>
    </source>
</evidence>
<protein>
    <submittedName>
        <fullName evidence="1">Uncharacterized protein</fullName>
    </submittedName>
</protein>
<accession>A0ABW8MRV6</accession>
<sequence>RIGYRNRNRRLVNIQPNELAKLLHDLLSSIAVLSLRFFGASSLTRVA</sequence>
<evidence type="ECO:0000313" key="2">
    <source>
        <dbReference type="Proteomes" id="UP001620514"/>
    </source>
</evidence>
<reference evidence="1 2" key="2">
    <citation type="submission" date="2024-11" db="EMBL/GenBank/DDBJ databases">
        <title>Using genomics to understand microbial adaptation to soil warming.</title>
        <authorList>
            <person name="Deangelis K.M. PhD."/>
        </authorList>
    </citation>
    <scope>NUCLEOTIDE SEQUENCE [LARGE SCALE GENOMIC DNA]</scope>
    <source>
        <strain evidence="1 2">GAS97</strain>
    </source>
</reference>
<gene>
    <name evidence="1" type="ORF">ABH943_006475</name>
</gene>
<keyword evidence="2" id="KW-1185">Reference proteome</keyword>
<name>A0ABW8MRV6_9BURK</name>
<reference evidence="1 2" key="1">
    <citation type="submission" date="2024-10" db="EMBL/GenBank/DDBJ databases">
        <authorList>
            <person name="Deangelis K."/>
            <person name="Huntemann M."/>
            <person name="Clum A."/>
            <person name="Wang J."/>
            <person name="Palaniappan K."/>
            <person name="Ritter S."/>
            <person name="Chen I.-M."/>
            <person name="Stamatis D."/>
            <person name="Reddy T."/>
            <person name="O'Malley R."/>
            <person name="Daum C."/>
            <person name="Ng V."/>
            <person name="Ivanova N."/>
            <person name="Kyrpides N."/>
            <person name="Woyke T."/>
        </authorList>
    </citation>
    <scope>NUCLEOTIDE SEQUENCE [LARGE SCALE GENOMIC DNA]</scope>
    <source>
        <strain evidence="1 2">GAS97</strain>
    </source>
</reference>
<feature type="non-terminal residue" evidence="1">
    <location>
        <position position="1"/>
    </location>
</feature>
<dbReference type="Proteomes" id="UP001620514">
    <property type="component" value="Unassembled WGS sequence"/>
</dbReference>
<dbReference type="EMBL" id="JBIYDN010000025">
    <property type="protein sequence ID" value="MFK4446443.1"/>
    <property type="molecule type" value="Genomic_DNA"/>
</dbReference>